<gene>
    <name evidence="4" type="ORF">pdam_00025560</name>
</gene>
<evidence type="ECO:0000259" key="3">
    <source>
        <dbReference type="Pfam" id="PF13359"/>
    </source>
</evidence>
<name>A0A3M6TCA2_POCDA</name>
<evidence type="ECO:0000256" key="1">
    <source>
        <dbReference type="ARBA" id="ARBA00001968"/>
    </source>
</evidence>
<dbReference type="InterPro" id="IPR027806">
    <property type="entry name" value="HARBI1_dom"/>
</dbReference>
<comment type="caution">
    <text evidence="4">The sequence shown here is derived from an EMBL/GenBank/DDBJ whole genome shotgun (WGS) entry which is preliminary data.</text>
</comment>
<feature type="non-terminal residue" evidence="4">
    <location>
        <position position="187"/>
    </location>
</feature>
<organism evidence="4 5">
    <name type="scientific">Pocillopora damicornis</name>
    <name type="common">Cauliflower coral</name>
    <name type="synonym">Millepora damicornis</name>
    <dbReference type="NCBI Taxonomy" id="46731"/>
    <lineage>
        <taxon>Eukaryota</taxon>
        <taxon>Metazoa</taxon>
        <taxon>Cnidaria</taxon>
        <taxon>Anthozoa</taxon>
        <taxon>Hexacorallia</taxon>
        <taxon>Scleractinia</taxon>
        <taxon>Astrocoeniina</taxon>
        <taxon>Pocilloporidae</taxon>
        <taxon>Pocillopora</taxon>
    </lineage>
</organism>
<dbReference type="EMBL" id="RCHS01003923">
    <property type="protein sequence ID" value="RMX38894.1"/>
    <property type="molecule type" value="Genomic_DNA"/>
</dbReference>
<sequence length="187" mass="22318">MDSERSLFRIVAILLVIIAIRKAQRFRFIALNMYFLRKRRQHDLISALLTRGIRRIRCTHLRRRRAAWVYPRPQGWFEEMYQNPVFSTLWKNDFRVTKETFDYICQLAVALNKCVAIALWRMGTGNLYRTTRITFGQGKSTAKFNKILSKSRVIVERAFRKLKCHWRCLLKPLEEKTPKVPHTILTC</sequence>
<proteinExistence type="predicted"/>
<dbReference type="AlphaFoldDB" id="A0A3M6TCA2"/>
<dbReference type="Proteomes" id="UP000275408">
    <property type="component" value="Unassembled WGS sequence"/>
</dbReference>
<keyword evidence="2" id="KW-0479">Metal-binding</keyword>
<reference evidence="4 5" key="1">
    <citation type="journal article" date="2018" name="Sci. Rep.">
        <title>Comparative analysis of the Pocillopora damicornis genome highlights role of immune system in coral evolution.</title>
        <authorList>
            <person name="Cunning R."/>
            <person name="Bay R.A."/>
            <person name="Gillette P."/>
            <person name="Baker A.C."/>
            <person name="Traylor-Knowles N."/>
        </authorList>
    </citation>
    <scope>NUCLEOTIDE SEQUENCE [LARGE SCALE GENOMIC DNA]</scope>
    <source>
        <strain evidence="4">RSMAS</strain>
        <tissue evidence="4">Whole animal</tissue>
    </source>
</reference>
<evidence type="ECO:0000256" key="2">
    <source>
        <dbReference type="ARBA" id="ARBA00022723"/>
    </source>
</evidence>
<comment type="cofactor">
    <cofactor evidence="1">
        <name>a divalent metal cation</name>
        <dbReference type="ChEBI" id="CHEBI:60240"/>
    </cofactor>
</comment>
<accession>A0A3M6TCA2</accession>
<feature type="domain" description="DDE Tnp4" evidence="3">
    <location>
        <begin position="141"/>
        <end position="187"/>
    </location>
</feature>
<dbReference type="Pfam" id="PF13359">
    <property type="entry name" value="DDE_Tnp_4"/>
    <property type="match status" value="1"/>
</dbReference>
<dbReference type="GO" id="GO:0046872">
    <property type="term" value="F:metal ion binding"/>
    <property type="evidence" value="ECO:0007669"/>
    <property type="project" value="UniProtKB-KW"/>
</dbReference>
<evidence type="ECO:0000313" key="5">
    <source>
        <dbReference type="Proteomes" id="UP000275408"/>
    </source>
</evidence>
<protein>
    <recommendedName>
        <fullName evidence="3">DDE Tnp4 domain-containing protein</fullName>
    </recommendedName>
</protein>
<evidence type="ECO:0000313" key="4">
    <source>
        <dbReference type="EMBL" id="RMX38894.1"/>
    </source>
</evidence>
<keyword evidence="5" id="KW-1185">Reference proteome</keyword>